<dbReference type="PANTHER" id="PTHR34573">
    <property type="entry name" value="VKC DOMAIN-CONTAINING PROTEIN"/>
    <property type="match status" value="1"/>
</dbReference>
<name>A0AAU8JN67_9CYAN</name>
<dbReference type="GO" id="GO:0016491">
    <property type="term" value="F:oxidoreductase activity"/>
    <property type="evidence" value="ECO:0007669"/>
    <property type="project" value="UniProtKB-KW"/>
</dbReference>
<dbReference type="InterPro" id="IPR038354">
    <property type="entry name" value="VKOR_sf"/>
</dbReference>
<dbReference type="EMBL" id="CP159837">
    <property type="protein sequence ID" value="XCM39957.1"/>
    <property type="molecule type" value="Genomic_DNA"/>
</dbReference>
<keyword evidence="7 10" id="KW-0472">Membrane</keyword>
<dbReference type="Gene3D" id="3.40.30.10">
    <property type="entry name" value="Glutaredoxin"/>
    <property type="match status" value="1"/>
</dbReference>
<evidence type="ECO:0000256" key="8">
    <source>
        <dbReference type="ARBA" id="ARBA00023157"/>
    </source>
</evidence>
<feature type="transmembrane region" description="Helical" evidence="10">
    <location>
        <begin position="101"/>
        <end position="122"/>
    </location>
</feature>
<reference evidence="12" key="1">
    <citation type="submission" date="2024-07" db="EMBL/GenBank/DDBJ databases">
        <authorList>
            <person name="Kim Y.J."/>
            <person name="Jeong J.Y."/>
        </authorList>
    </citation>
    <scope>NUCLEOTIDE SEQUENCE</scope>
    <source>
        <strain evidence="12">GIHE-MW2</strain>
    </source>
</reference>
<comment type="subcellular location">
    <subcellularLocation>
        <location evidence="1">Membrane</location>
        <topology evidence="1">Multi-pass membrane protein</topology>
    </subcellularLocation>
</comment>
<dbReference type="SUPFAM" id="SSF52833">
    <property type="entry name" value="Thioredoxin-like"/>
    <property type="match status" value="1"/>
</dbReference>
<evidence type="ECO:0000256" key="4">
    <source>
        <dbReference type="ARBA" id="ARBA00022719"/>
    </source>
</evidence>
<dbReference type="CDD" id="cd12916">
    <property type="entry name" value="VKOR_1"/>
    <property type="match status" value="1"/>
</dbReference>
<protein>
    <submittedName>
        <fullName evidence="12">Vitamin K epoxide reductase family protein</fullName>
    </submittedName>
</protein>
<gene>
    <name evidence="12" type="ORF">ABWT76_002925</name>
</gene>
<feature type="transmembrane region" description="Helical" evidence="10">
    <location>
        <begin position="161"/>
        <end position="183"/>
    </location>
</feature>
<dbReference type="GO" id="GO:0016020">
    <property type="term" value="C:membrane"/>
    <property type="evidence" value="ECO:0007669"/>
    <property type="project" value="UniProtKB-SubCell"/>
</dbReference>
<keyword evidence="3 10" id="KW-0812">Transmembrane</keyword>
<feature type="domain" description="Vitamin K epoxide reductase" evidence="11">
    <location>
        <begin position="11"/>
        <end position="153"/>
    </location>
</feature>
<dbReference type="Pfam" id="PF07884">
    <property type="entry name" value="VKOR"/>
    <property type="match status" value="1"/>
</dbReference>
<comment type="similarity">
    <text evidence="2">Belongs to the VKOR family.</text>
</comment>
<keyword evidence="9" id="KW-0676">Redox-active center</keyword>
<dbReference type="SMART" id="SM00756">
    <property type="entry name" value="VKc"/>
    <property type="match status" value="1"/>
</dbReference>
<keyword evidence="5 10" id="KW-1133">Transmembrane helix</keyword>
<dbReference type="RefSeq" id="WP_354636332.1">
    <property type="nucleotide sequence ID" value="NZ_CP159837.1"/>
</dbReference>
<sequence length="302" mass="32837">MYSQRSIPWIHRKSRFAIAAIASIGVVITAYLTITKFAGGAAVCPTEGCDKVLESPYAVVFGLPLALFGFLAYSSMIGAAVSPWLVNEETSKAFRAKLENWTWLFMFAGGTSMMIFSAYLMYISNVVIQAVCLYCIGSAFCALALFILTVVGRDWDDIGQLFFIGIIVGLVTIIGTLAIYAPINNPQAKPTESGYIITSSSNPDNIELAKHLTGVGAKMYGAFWCTHCNDQKQMFGREAVDELTYIECDPKGKNPQVALCQAAKIPGYPTWEINGQMYSGTRSLAELAQLSGYTGPNNFGLQ</sequence>
<evidence type="ECO:0000256" key="1">
    <source>
        <dbReference type="ARBA" id="ARBA00004141"/>
    </source>
</evidence>
<evidence type="ECO:0000259" key="11">
    <source>
        <dbReference type="SMART" id="SM00756"/>
    </source>
</evidence>
<evidence type="ECO:0000256" key="3">
    <source>
        <dbReference type="ARBA" id="ARBA00022692"/>
    </source>
</evidence>
<proteinExistence type="inferred from homology"/>
<evidence type="ECO:0000256" key="5">
    <source>
        <dbReference type="ARBA" id="ARBA00022989"/>
    </source>
</evidence>
<evidence type="ECO:0000256" key="6">
    <source>
        <dbReference type="ARBA" id="ARBA00023002"/>
    </source>
</evidence>
<feature type="transmembrane region" description="Helical" evidence="10">
    <location>
        <begin position="58"/>
        <end position="81"/>
    </location>
</feature>
<keyword evidence="6" id="KW-0560">Oxidoreductase</keyword>
<evidence type="ECO:0000256" key="2">
    <source>
        <dbReference type="ARBA" id="ARBA00006214"/>
    </source>
</evidence>
<keyword evidence="8" id="KW-1015">Disulfide bond</keyword>
<dbReference type="InterPro" id="IPR036249">
    <property type="entry name" value="Thioredoxin-like_sf"/>
</dbReference>
<dbReference type="AlphaFoldDB" id="A0AAU8JN67"/>
<feature type="transmembrane region" description="Helical" evidence="10">
    <location>
        <begin position="16"/>
        <end position="38"/>
    </location>
</feature>
<keyword evidence="4" id="KW-0874">Quinone</keyword>
<feature type="transmembrane region" description="Helical" evidence="10">
    <location>
        <begin position="128"/>
        <end position="149"/>
    </location>
</feature>
<evidence type="ECO:0000256" key="9">
    <source>
        <dbReference type="ARBA" id="ARBA00023284"/>
    </source>
</evidence>
<evidence type="ECO:0000313" key="12">
    <source>
        <dbReference type="EMBL" id="XCM39957.1"/>
    </source>
</evidence>
<dbReference type="Gene3D" id="1.20.1440.130">
    <property type="entry name" value="VKOR domain"/>
    <property type="match status" value="1"/>
</dbReference>
<dbReference type="GO" id="GO:0048038">
    <property type="term" value="F:quinone binding"/>
    <property type="evidence" value="ECO:0007669"/>
    <property type="project" value="UniProtKB-KW"/>
</dbReference>
<dbReference type="InterPro" id="IPR012932">
    <property type="entry name" value="VKOR"/>
</dbReference>
<organism evidence="12">
    <name type="scientific">Planktothricoides raciborskii GIHE-MW2</name>
    <dbReference type="NCBI Taxonomy" id="2792601"/>
    <lineage>
        <taxon>Bacteria</taxon>
        <taxon>Bacillati</taxon>
        <taxon>Cyanobacteriota</taxon>
        <taxon>Cyanophyceae</taxon>
        <taxon>Oscillatoriophycideae</taxon>
        <taxon>Oscillatoriales</taxon>
        <taxon>Oscillatoriaceae</taxon>
        <taxon>Planktothricoides</taxon>
    </lineage>
</organism>
<dbReference type="InterPro" id="IPR044698">
    <property type="entry name" value="VKOR/LTO1"/>
</dbReference>
<evidence type="ECO:0000256" key="10">
    <source>
        <dbReference type="SAM" id="Phobius"/>
    </source>
</evidence>
<evidence type="ECO:0000256" key="7">
    <source>
        <dbReference type="ARBA" id="ARBA00023136"/>
    </source>
</evidence>
<dbReference type="PANTHER" id="PTHR34573:SF1">
    <property type="entry name" value="VITAMIN K EPOXIDE REDUCTASE DOMAIN-CONTAINING PROTEIN"/>
    <property type="match status" value="1"/>
</dbReference>
<accession>A0AAU8JN67</accession>